<dbReference type="PANTHER" id="PTHR12247:SF139">
    <property type="entry name" value="ATHERIN-RELATED"/>
    <property type="match status" value="1"/>
</dbReference>
<keyword evidence="8" id="KW-1185">Reference proteome</keyword>
<feature type="region of interest" description="Disordered" evidence="5">
    <location>
        <begin position="287"/>
        <end position="395"/>
    </location>
</feature>
<dbReference type="InterPro" id="IPR050548">
    <property type="entry name" value="PcG_chromatin_remod_factors"/>
</dbReference>
<evidence type="ECO:0000256" key="3">
    <source>
        <dbReference type="ARBA" id="ARBA00022833"/>
    </source>
</evidence>
<sequence>MPKTKNNTAEVENGDKSSSPAESTTASLSSSAGTPVLPPESDNISTRVGTRTKKAKVVFDPSDNYIPRKRVRKADLALSEPPVGSSSSKSDNQIPKSPSKSDASAESSNNGTGTKPRLTLSPATVSTTTSYNRPKVLGGGPSSSSLSSSSSEAARLAGSAGGVAGSLALTSGGGSVGGIKREPNCDMCHKVEQQRRGFKLIDCSNCSFRAHSKCLRAHPVYQKFPIRLNFRCFQCIECVVCGKSLRGGNLLYCCDCQNAFHANCHGPSNDSSPWVCKRCQGVISPVKQSRSQPEKQSSTVIERPESADNADDEAHQEFAGFSDNEIRKDSFSLSDSGPVNDSIVQPEDMEDDDDDEDEEEDDDQQDEDEEEEEEADEMEPTDQNDTTEENNDVDNVEEKFDPRLDNFEDIQNWSCEDVFQYFKHYFPDYAHLFKEQEIDGPSLVLMRKSDVLSGFGLKLGPAIALYQRIVMMQNNDRDFRLTWI</sequence>
<evidence type="ECO:0000256" key="1">
    <source>
        <dbReference type="ARBA" id="ARBA00022723"/>
    </source>
</evidence>
<dbReference type="CDD" id="cd09583">
    <property type="entry name" value="SAM_Atherin-like"/>
    <property type="match status" value="1"/>
</dbReference>
<dbReference type="InterPro" id="IPR011011">
    <property type="entry name" value="Znf_FYVE_PHD"/>
</dbReference>
<keyword evidence="2 4" id="KW-0863">Zinc-finger</keyword>
<reference evidence="8" key="1">
    <citation type="journal article" date="2015" name="Proc. Natl. Acad. Sci. U.S.A.">
        <title>Genome sequence of the Asian Tiger mosquito, Aedes albopictus, reveals insights into its biology, genetics, and evolution.</title>
        <authorList>
            <person name="Chen X.G."/>
            <person name="Jiang X."/>
            <person name="Gu J."/>
            <person name="Xu M."/>
            <person name="Wu Y."/>
            <person name="Deng Y."/>
            <person name="Zhang C."/>
            <person name="Bonizzoni M."/>
            <person name="Dermauw W."/>
            <person name="Vontas J."/>
            <person name="Armbruster P."/>
            <person name="Huang X."/>
            <person name="Yang Y."/>
            <person name="Zhang H."/>
            <person name="He W."/>
            <person name="Peng H."/>
            <person name="Liu Y."/>
            <person name="Wu K."/>
            <person name="Chen J."/>
            <person name="Lirakis M."/>
            <person name="Topalis P."/>
            <person name="Van Leeuwen T."/>
            <person name="Hall A.B."/>
            <person name="Jiang X."/>
            <person name="Thorpe C."/>
            <person name="Mueller R.L."/>
            <person name="Sun C."/>
            <person name="Waterhouse R.M."/>
            <person name="Yan G."/>
            <person name="Tu Z.J."/>
            <person name="Fang X."/>
            <person name="James A.A."/>
        </authorList>
    </citation>
    <scope>NUCLEOTIDE SEQUENCE [LARGE SCALE GENOMIC DNA]</scope>
    <source>
        <strain evidence="8">Foshan</strain>
    </source>
</reference>
<feature type="compositionally biased region" description="Basic and acidic residues" evidence="5">
    <location>
        <begin position="302"/>
        <end position="316"/>
    </location>
</feature>
<dbReference type="PANTHER" id="PTHR12247">
    <property type="entry name" value="POLYCOMB GROUP PROTEIN"/>
    <property type="match status" value="1"/>
</dbReference>
<accession>A0ABM1ZZI2</accession>
<dbReference type="EnsemblMetazoa" id="AALFPA23_023050.R34285">
    <property type="protein sequence ID" value="AALFPA23_023050.P34285"/>
    <property type="gene ID" value="AALFPA23_023050"/>
</dbReference>
<dbReference type="InterPro" id="IPR013083">
    <property type="entry name" value="Znf_RING/FYVE/PHD"/>
</dbReference>
<feature type="compositionally biased region" description="Polar residues" evidence="5">
    <location>
        <begin position="331"/>
        <end position="343"/>
    </location>
</feature>
<feature type="compositionally biased region" description="Acidic residues" evidence="5">
    <location>
        <begin position="347"/>
        <end position="395"/>
    </location>
</feature>
<dbReference type="Gene3D" id="1.10.150.50">
    <property type="entry name" value="Transcription Factor, Ets-1"/>
    <property type="match status" value="1"/>
</dbReference>
<name>A0ABM1ZZI2_AEDAL</name>
<protein>
    <recommendedName>
        <fullName evidence="6">PHD-type domain-containing protein</fullName>
    </recommendedName>
</protein>
<feature type="compositionally biased region" description="Polar residues" evidence="5">
    <location>
        <begin position="287"/>
        <end position="300"/>
    </location>
</feature>
<reference evidence="7" key="2">
    <citation type="submission" date="2025-05" db="UniProtKB">
        <authorList>
            <consortium name="EnsemblMetazoa"/>
        </authorList>
    </citation>
    <scope>IDENTIFICATION</scope>
    <source>
        <strain evidence="7">Foshan</strain>
    </source>
</reference>
<feature type="compositionally biased region" description="Low complexity" evidence="5">
    <location>
        <begin position="85"/>
        <end position="108"/>
    </location>
</feature>
<dbReference type="PROSITE" id="PS50016">
    <property type="entry name" value="ZF_PHD_2"/>
    <property type="match status" value="1"/>
</dbReference>
<evidence type="ECO:0000313" key="8">
    <source>
        <dbReference type="Proteomes" id="UP000069940"/>
    </source>
</evidence>
<dbReference type="SUPFAM" id="SSF47769">
    <property type="entry name" value="SAM/Pointed domain"/>
    <property type="match status" value="1"/>
</dbReference>
<dbReference type="SMART" id="SM00249">
    <property type="entry name" value="PHD"/>
    <property type="match status" value="2"/>
</dbReference>
<dbReference type="GeneID" id="109431400"/>
<dbReference type="Gene3D" id="3.30.40.10">
    <property type="entry name" value="Zinc/RING finger domain, C3HC4 (zinc finger)"/>
    <property type="match status" value="1"/>
</dbReference>
<dbReference type="InterPro" id="IPR013761">
    <property type="entry name" value="SAM/pointed_sf"/>
</dbReference>
<dbReference type="Pfam" id="PF00628">
    <property type="entry name" value="PHD"/>
    <property type="match status" value="1"/>
</dbReference>
<keyword evidence="1" id="KW-0479">Metal-binding</keyword>
<evidence type="ECO:0000256" key="5">
    <source>
        <dbReference type="SAM" id="MobiDB-lite"/>
    </source>
</evidence>
<dbReference type="Proteomes" id="UP000069940">
    <property type="component" value="Unassembled WGS sequence"/>
</dbReference>
<dbReference type="InterPro" id="IPR001965">
    <property type="entry name" value="Znf_PHD"/>
</dbReference>
<dbReference type="RefSeq" id="XP_062703472.1">
    <property type="nucleotide sequence ID" value="XM_062847488.1"/>
</dbReference>
<evidence type="ECO:0000313" key="7">
    <source>
        <dbReference type="EnsemblMetazoa" id="AALFPA23_023050.P34285"/>
    </source>
</evidence>
<dbReference type="CDD" id="cd15489">
    <property type="entry name" value="PHD_SF"/>
    <property type="match status" value="1"/>
</dbReference>
<feature type="compositionally biased region" description="Low complexity" evidence="5">
    <location>
        <begin position="17"/>
        <end position="34"/>
    </location>
</feature>
<feature type="compositionally biased region" description="Polar residues" evidence="5">
    <location>
        <begin position="1"/>
        <end position="10"/>
    </location>
</feature>
<dbReference type="InterPro" id="IPR019787">
    <property type="entry name" value="Znf_PHD-finger"/>
</dbReference>
<proteinExistence type="predicted"/>
<keyword evidence="3" id="KW-0862">Zinc</keyword>
<evidence type="ECO:0000259" key="6">
    <source>
        <dbReference type="PROSITE" id="PS50016"/>
    </source>
</evidence>
<evidence type="ECO:0000256" key="4">
    <source>
        <dbReference type="PROSITE-ProRule" id="PRU00146"/>
    </source>
</evidence>
<feature type="compositionally biased region" description="Polar residues" evidence="5">
    <location>
        <begin position="121"/>
        <end position="132"/>
    </location>
</feature>
<dbReference type="SUPFAM" id="SSF57903">
    <property type="entry name" value="FYVE/PHD zinc finger"/>
    <property type="match status" value="1"/>
</dbReference>
<feature type="region of interest" description="Disordered" evidence="5">
    <location>
        <begin position="1"/>
        <end position="150"/>
    </location>
</feature>
<evidence type="ECO:0000256" key="2">
    <source>
        <dbReference type="ARBA" id="ARBA00022771"/>
    </source>
</evidence>
<feature type="domain" description="PHD-type" evidence="6">
    <location>
        <begin position="235"/>
        <end position="282"/>
    </location>
</feature>
<organism evidence="7 8">
    <name type="scientific">Aedes albopictus</name>
    <name type="common">Asian tiger mosquito</name>
    <name type="synonym">Stegomyia albopicta</name>
    <dbReference type="NCBI Taxonomy" id="7160"/>
    <lineage>
        <taxon>Eukaryota</taxon>
        <taxon>Metazoa</taxon>
        <taxon>Ecdysozoa</taxon>
        <taxon>Arthropoda</taxon>
        <taxon>Hexapoda</taxon>
        <taxon>Insecta</taxon>
        <taxon>Pterygota</taxon>
        <taxon>Neoptera</taxon>
        <taxon>Endopterygota</taxon>
        <taxon>Diptera</taxon>
        <taxon>Nematocera</taxon>
        <taxon>Culicoidea</taxon>
        <taxon>Culicidae</taxon>
        <taxon>Culicinae</taxon>
        <taxon>Aedini</taxon>
        <taxon>Aedes</taxon>
        <taxon>Stegomyia</taxon>
    </lineage>
</organism>